<dbReference type="Pfam" id="PF00106">
    <property type="entry name" value="adh_short"/>
    <property type="match status" value="1"/>
</dbReference>
<dbReference type="SUPFAM" id="SSF51735">
    <property type="entry name" value="NAD(P)-binding Rossmann-fold domains"/>
    <property type="match status" value="1"/>
</dbReference>
<dbReference type="InterPro" id="IPR036291">
    <property type="entry name" value="NAD(P)-bd_dom_sf"/>
</dbReference>
<evidence type="ECO:0000256" key="3">
    <source>
        <dbReference type="RuleBase" id="RU000363"/>
    </source>
</evidence>
<dbReference type="EMBL" id="VDFN01000010">
    <property type="protein sequence ID" value="MQS45780.1"/>
    <property type="molecule type" value="Genomic_DNA"/>
</dbReference>
<dbReference type="Gene3D" id="3.40.50.720">
    <property type="entry name" value="NAD(P)-binding Rossmann-like Domain"/>
    <property type="match status" value="1"/>
</dbReference>
<comment type="similarity">
    <text evidence="1 3">Belongs to the short-chain dehydrogenases/reductases (SDR) family.</text>
</comment>
<evidence type="ECO:0000313" key="5">
    <source>
        <dbReference type="Proteomes" id="UP000436655"/>
    </source>
</evidence>
<evidence type="ECO:0000313" key="4">
    <source>
        <dbReference type="EMBL" id="MQS45780.1"/>
    </source>
</evidence>
<dbReference type="RefSeq" id="WP_125706184.1">
    <property type="nucleotide sequence ID" value="NZ_JBHTOO010000024.1"/>
</dbReference>
<keyword evidence="2" id="KW-0560">Oxidoreductase</keyword>
<dbReference type="PRINTS" id="PR00081">
    <property type="entry name" value="GDHRDH"/>
</dbReference>
<gene>
    <name evidence="4" type="ORF">FHL03_09815</name>
</gene>
<reference evidence="4 5" key="1">
    <citation type="journal article" date="2019" name="Syst. Appl. Microbiol.">
        <title>Polyphasic characterization of two novel Lactobacillus spp. isolated from blown salami packages: Description of Lactobacillus halodurans sp. nov. and Lactobacillus salsicarnum sp. nov.</title>
        <authorList>
            <person name="Schuster J.A."/>
            <person name="Klingl A."/>
            <person name="Vogel R.F."/>
            <person name="Ehrmann M.A."/>
        </authorList>
    </citation>
    <scope>NUCLEOTIDE SEQUENCE [LARGE SCALE GENOMIC DNA]</scope>
    <source>
        <strain evidence="4 5">TMW 1.2098</strain>
    </source>
</reference>
<organism evidence="4 5">
    <name type="scientific">Companilactobacillus mishanensis</name>
    <dbReference type="NCBI Taxonomy" id="2486008"/>
    <lineage>
        <taxon>Bacteria</taxon>
        <taxon>Bacillati</taxon>
        <taxon>Bacillota</taxon>
        <taxon>Bacilli</taxon>
        <taxon>Lactobacillales</taxon>
        <taxon>Lactobacillaceae</taxon>
        <taxon>Companilactobacillus</taxon>
    </lineage>
</organism>
<protein>
    <submittedName>
        <fullName evidence="4">SDR family NAD(P)-dependent oxidoreductase</fullName>
    </submittedName>
</protein>
<dbReference type="PRINTS" id="PR00080">
    <property type="entry name" value="SDRFAMILY"/>
</dbReference>
<proteinExistence type="inferred from homology"/>
<accession>A0ABW9P919</accession>
<name>A0ABW9P919_9LACO</name>
<evidence type="ECO:0000256" key="2">
    <source>
        <dbReference type="ARBA" id="ARBA00023002"/>
    </source>
</evidence>
<keyword evidence="5" id="KW-1185">Reference proteome</keyword>
<dbReference type="Proteomes" id="UP000436655">
    <property type="component" value="Unassembled WGS sequence"/>
</dbReference>
<dbReference type="InterPro" id="IPR002347">
    <property type="entry name" value="SDR_fam"/>
</dbReference>
<sequence>MTKIFITGSTDGLGLLAAKKLIEQGNEVVLHARNQKRADDVHQELPDQKVLIGDLAVQSEVENLAKQVNDEGPFDTIINNAGVYTSDTKMIFHVNVLAPYILTSLIKKPKRVIYVSSGMHEGSKLDMDDLEADTSYSSSKLQILMLTKAVARLWPDVAANAVDPGWVPTKMGGSEANDDLKQGYSSQVWLATFDDLSVTGKYFYHMSPNTYDERADNVELQDELLQQLKLFSGIAFPV</sequence>
<dbReference type="PANTHER" id="PTHR24320:SF274">
    <property type="entry name" value="CHAIN DEHYDROGENASE, PUTATIVE (AFU_ORTHOLOGUE AFUA_4G00440)-RELATED"/>
    <property type="match status" value="1"/>
</dbReference>
<dbReference type="PANTHER" id="PTHR24320">
    <property type="entry name" value="RETINOL DEHYDROGENASE"/>
    <property type="match status" value="1"/>
</dbReference>
<comment type="caution">
    <text evidence="4">The sequence shown here is derived from an EMBL/GenBank/DDBJ whole genome shotgun (WGS) entry which is preliminary data.</text>
</comment>
<evidence type="ECO:0000256" key="1">
    <source>
        <dbReference type="ARBA" id="ARBA00006484"/>
    </source>
</evidence>